<accession>A0ABX2TEJ4</accession>
<sequence>MTDAPTLPSSHIDKSGSNIKLWLEEAIWGHRLYDDQTPWLAMLEFLNVFRSRMALGKALREEYGPERHEDIVYDMERMRAVRYLVFNNPYMRQVEQSVVSDGERWKRWLEHVGDNALKVDFGYLKKRFNDFSELCRVVEFFQETAVQVQTNKRWTSRFIFPYGPDCLYADLDGVGEMLGSNDRRFFARGGEILYLMMNRSTRAAAVADAIRGKLLDGTNRWNRLVKVLLRDGHGQQREQVSSVKAGYLPCIGLADYDRLADDWLAVLSLGLPGQGLVDPLVRLTGLSVVLYMLGRARSVTGESEGRLVLEIAAPRRSPILDLSKDNFDSNRNAPLRAIERRMLDVRGMQAWKDAVADKHDPKQATLKILAAEFHWNPPQADAAQFATPAAALSAMEEAARKRHGQHFAKVLPNWSRAIGLATARRSVGTWYSPSDPLIKALVMANVPRQEEFNIFLAKLFDRYGIVIGVTEAERSFGSLPVDAQAFRDNAERLEHRMRALGLVRRLSDDCAYVINPFAGEPQ</sequence>
<gene>
    <name evidence="1" type="ORF">HND93_21060</name>
</gene>
<dbReference type="InterPro" id="IPR058120">
    <property type="entry name" value="MADS7"/>
</dbReference>
<name>A0ABX2TEJ4_9PROT</name>
<dbReference type="EMBL" id="JABFDB010000016">
    <property type="protein sequence ID" value="NYZ22210.1"/>
    <property type="molecule type" value="Genomic_DNA"/>
</dbReference>
<protein>
    <submittedName>
        <fullName evidence="1">Uncharacterized protein</fullName>
    </submittedName>
</protein>
<dbReference type="Proteomes" id="UP000584642">
    <property type="component" value="Unassembled WGS sequence"/>
</dbReference>
<evidence type="ECO:0000313" key="1">
    <source>
        <dbReference type="EMBL" id="NYZ22210.1"/>
    </source>
</evidence>
<comment type="caution">
    <text evidence="1">The sequence shown here is derived from an EMBL/GenBank/DDBJ whole genome shotgun (WGS) entry which is preliminary data.</text>
</comment>
<dbReference type="RefSeq" id="WP_180283988.1">
    <property type="nucleotide sequence ID" value="NZ_JABFDB010000016.1"/>
</dbReference>
<proteinExistence type="predicted"/>
<organism evidence="1 2">
    <name type="scientific">Azospirillum oleiclasticum</name>
    <dbReference type="NCBI Taxonomy" id="2735135"/>
    <lineage>
        <taxon>Bacteria</taxon>
        <taxon>Pseudomonadati</taxon>
        <taxon>Pseudomonadota</taxon>
        <taxon>Alphaproteobacteria</taxon>
        <taxon>Rhodospirillales</taxon>
        <taxon>Azospirillaceae</taxon>
        <taxon>Azospirillum</taxon>
    </lineage>
</organism>
<evidence type="ECO:0000313" key="2">
    <source>
        <dbReference type="Proteomes" id="UP000584642"/>
    </source>
</evidence>
<reference evidence="1 2" key="1">
    <citation type="submission" date="2020-05" db="EMBL/GenBank/DDBJ databases">
        <title>Azospirillum oleiclasticum sp. nov, a nitrogen-fixing and heavy crude oil-emulsifying bacterium isolated from the crude oil of Yumen Oilfield.</title>
        <authorList>
            <person name="Wu D."/>
            <person name="Cai M."/>
            <person name="Zhang X."/>
        </authorList>
    </citation>
    <scope>NUCLEOTIDE SEQUENCE [LARGE SCALE GENOMIC DNA]</scope>
    <source>
        <strain evidence="1 2">ROY-1-1-2</strain>
    </source>
</reference>
<keyword evidence="2" id="KW-1185">Reference proteome</keyword>
<dbReference type="Pfam" id="PF26611">
    <property type="entry name" value="MAD7"/>
    <property type="match status" value="1"/>
</dbReference>